<accession>A0ABY4FAB1</accession>
<feature type="region of interest" description="Disordered" evidence="4">
    <location>
        <begin position="821"/>
        <end position="843"/>
    </location>
</feature>
<dbReference type="PANTHER" id="PTHR40980:SF4">
    <property type="entry name" value="TONB-DEPENDENT RECEPTOR-LIKE BETA-BARREL DOMAIN-CONTAINING PROTEIN"/>
    <property type="match status" value="1"/>
</dbReference>
<proteinExistence type="predicted"/>
<reference evidence="8 9" key="1">
    <citation type="submission" date="2022-04" db="EMBL/GenBank/DDBJ databases">
        <title>Hymenobacter sp. isolated from the air.</title>
        <authorList>
            <person name="Won M."/>
            <person name="Lee C.-M."/>
            <person name="Woen H.-Y."/>
            <person name="Kwon S.-W."/>
        </authorList>
    </citation>
    <scope>NUCLEOTIDE SEQUENCE [LARGE SCALE GENOMIC DNA]</scope>
    <source>
        <strain evidence="9">5116 S-27</strain>
    </source>
</reference>
<dbReference type="PANTHER" id="PTHR40980">
    <property type="entry name" value="PLUG DOMAIN-CONTAINING PROTEIN"/>
    <property type="match status" value="1"/>
</dbReference>
<feature type="region of interest" description="Disordered" evidence="4">
    <location>
        <begin position="293"/>
        <end position="314"/>
    </location>
</feature>
<feature type="signal peptide" evidence="5">
    <location>
        <begin position="1"/>
        <end position="21"/>
    </location>
</feature>
<keyword evidence="5" id="KW-0732">Signal</keyword>
<evidence type="ECO:0000259" key="7">
    <source>
        <dbReference type="Pfam" id="PF14905"/>
    </source>
</evidence>
<keyword evidence="2" id="KW-0472">Membrane</keyword>
<dbReference type="Pfam" id="PF14905">
    <property type="entry name" value="OMP_b-brl_3"/>
    <property type="match status" value="1"/>
</dbReference>
<dbReference type="InterPro" id="IPR037066">
    <property type="entry name" value="Plug_dom_sf"/>
</dbReference>
<evidence type="ECO:0000256" key="5">
    <source>
        <dbReference type="SAM" id="SignalP"/>
    </source>
</evidence>
<dbReference type="InterPro" id="IPR012910">
    <property type="entry name" value="Plug_dom"/>
</dbReference>
<dbReference type="SUPFAM" id="SSF49464">
    <property type="entry name" value="Carboxypeptidase regulatory domain-like"/>
    <property type="match status" value="1"/>
</dbReference>
<evidence type="ECO:0000256" key="4">
    <source>
        <dbReference type="SAM" id="MobiDB-lite"/>
    </source>
</evidence>
<dbReference type="Proteomes" id="UP000831785">
    <property type="component" value="Chromosome"/>
</dbReference>
<dbReference type="Pfam" id="PF07715">
    <property type="entry name" value="Plug"/>
    <property type="match status" value="1"/>
</dbReference>
<keyword evidence="8" id="KW-0675">Receptor</keyword>
<name>A0ABY4FAB1_9BACT</name>
<dbReference type="Gene3D" id="2.60.40.1120">
    <property type="entry name" value="Carboxypeptidase-like, regulatory domain"/>
    <property type="match status" value="1"/>
</dbReference>
<evidence type="ECO:0000256" key="2">
    <source>
        <dbReference type="ARBA" id="ARBA00023136"/>
    </source>
</evidence>
<dbReference type="InterPro" id="IPR041700">
    <property type="entry name" value="OMP_b-brl_3"/>
</dbReference>
<dbReference type="InterPro" id="IPR036942">
    <property type="entry name" value="Beta-barrel_TonB_sf"/>
</dbReference>
<keyword evidence="9" id="KW-1185">Reference proteome</keyword>
<dbReference type="InterPro" id="IPR008969">
    <property type="entry name" value="CarboxyPept-like_regulatory"/>
</dbReference>
<dbReference type="RefSeq" id="WP_244718617.1">
    <property type="nucleotide sequence ID" value="NZ_CP095049.1"/>
</dbReference>
<evidence type="ECO:0000313" key="8">
    <source>
        <dbReference type="EMBL" id="UOQ53419.1"/>
    </source>
</evidence>
<protein>
    <submittedName>
        <fullName evidence="8">TonB-dependent receptor</fullName>
    </submittedName>
</protein>
<gene>
    <name evidence="8" type="ORF">MUN80_01360</name>
</gene>
<organism evidence="8 9">
    <name type="scientific">Hymenobacter cellulosivorans</name>
    <dbReference type="NCBI Taxonomy" id="2932249"/>
    <lineage>
        <taxon>Bacteria</taxon>
        <taxon>Pseudomonadati</taxon>
        <taxon>Bacteroidota</taxon>
        <taxon>Cytophagia</taxon>
        <taxon>Cytophagales</taxon>
        <taxon>Hymenobacteraceae</taxon>
        <taxon>Hymenobacter</taxon>
    </lineage>
</organism>
<dbReference type="SUPFAM" id="SSF56935">
    <property type="entry name" value="Porins"/>
    <property type="match status" value="1"/>
</dbReference>
<dbReference type="Pfam" id="PF13715">
    <property type="entry name" value="CarbopepD_reg_2"/>
    <property type="match status" value="1"/>
</dbReference>
<feature type="domain" description="TonB-dependent receptor plug" evidence="6">
    <location>
        <begin position="146"/>
        <end position="234"/>
    </location>
</feature>
<keyword evidence="3" id="KW-0998">Cell outer membrane</keyword>
<evidence type="ECO:0000256" key="1">
    <source>
        <dbReference type="ARBA" id="ARBA00004442"/>
    </source>
</evidence>
<feature type="chain" id="PRO_5046014482" evidence="5">
    <location>
        <begin position="22"/>
        <end position="843"/>
    </location>
</feature>
<sequence>MKHFCTLAVLLALAVPATVRAQNPASSTTTAAKGTGRLTGRVVDAATQKPVEYATVALLPTGSTTPVTGASGDDQGRFELKDLVAGSYRLQVSFVGYTTRVEPVTITAGATDVGRLELTATAQKLGEVTVTGERPIVETRPDRLIYNADQDATKAGSTASDILRKTPMVNVDADGNVQLRGTSNVRILINNKPSAMLAGNLAEALKQIPADQIKAIEVVTAPSAKYDAEGSGGVINIVLKKNSLQGTNGSVGSSIGNRNQNLNSSLNVKRGKVGVNTKLSGFRNLYPFRSTDTRTDFVTSPTGPTGVQGQLNQVGNSRNQGSGGYGQLELTYDPSPLHSFTLSGNGNLYRSSSPQSLFNQYQDFRSPLILLPGQRLRDTLYSRDITQSYEGRNYDLNAGYTRTFGEAQPRREWSILAQHTRNRNDQNYSLDQYRAAEVLAGPLEYRERSFNLAKNLETTIQTDYTQPMPDSSTVEIGAKTIRRQVSSDYSLDTVLLSRQPDFVRSAGRSNAFDYRQNVLAAYATYNFSAGKKYSFSLGARLEHTAIAGEFSSQDSRFKNSYLNVLPNLNVSRNLKKPGQTLRLSYSRRIQRPQIYYLNPYVNQVTANAIRFGNPSLSPETTDALELSYSTFGEKSSLNASAFVRRTGNAIDEVNNYNTALARTETTFANIATSTSYGISLFGSLKPTAALNLSTNVEPTYTRIYSASLQRTSARLNAFINLNTSYKFAKVYTAQAFGGVWTGDVQLQTRNSGGYYYVAGIKRTFLNEKMDLTLNASNFLTPGLAFVNRTTTDQFTSSNSFYQYRRNFRLSFNYRFGKVDTGGGRQRRTIQNDDSKQGSSKGGG</sequence>
<dbReference type="EMBL" id="CP095049">
    <property type="protein sequence ID" value="UOQ53419.1"/>
    <property type="molecule type" value="Genomic_DNA"/>
</dbReference>
<evidence type="ECO:0000256" key="3">
    <source>
        <dbReference type="ARBA" id="ARBA00023237"/>
    </source>
</evidence>
<evidence type="ECO:0000313" key="9">
    <source>
        <dbReference type="Proteomes" id="UP000831785"/>
    </source>
</evidence>
<feature type="compositionally biased region" description="Polar residues" evidence="4">
    <location>
        <begin position="296"/>
        <end position="314"/>
    </location>
</feature>
<comment type="subcellular location">
    <subcellularLocation>
        <location evidence="1">Cell outer membrane</location>
    </subcellularLocation>
</comment>
<dbReference type="Gene3D" id="2.40.170.20">
    <property type="entry name" value="TonB-dependent receptor, beta-barrel domain"/>
    <property type="match status" value="1"/>
</dbReference>
<dbReference type="Gene3D" id="2.170.130.10">
    <property type="entry name" value="TonB-dependent receptor, plug domain"/>
    <property type="match status" value="1"/>
</dbReference>
<feature type="domain" description="Outer membrane protein beta-barrel" evidence="7">
    <location>
        <begin position="409"/>
        <end position="813"/>
    </location>
</feature>
<evidence type="ECO:0000259" key="6">
    <source>
        <dbReference type="Pfam" id="PF07715"/>
    </source>
</evidence>